<gene>
    <name evidence="5" type="ORF">DFR76_101588</name>
</gene>
<dbReference type="GO" id="GO:0004315">
    <property type="term" value="F:3-oxoacyl-[acyl-carrier-protein] synthase activity"/>
    <property type="evidence" value="ECO:0007669"/>
    <property type="project" value="InterPro"/>
</dbReference>
<dbReference type="Gene3D" id="3.40.47.10">
    <property type="match status" value="1"/>
</dbReference>
<dbReference type="NCBIfam" id="NF006829">
    <property type="entry name" value="PRK09352.1"/>
    <property type="match status" value="1"/>
</dbReference>
<dbReference type="SUPFAM" id="SSF53901">
    <property type="entry name" value="Thiolase-like"/>
    <property type="match status" value="1"/>
</dbReference>
<dbReference type="PANTHER" id="PTHR34069:SF2">
    <property type="entry name" value="BETA-KETOACYL-[ACYL-CARRIER-PROTEIN] SYNTHASE III"/>
    <property type="match status" value="1"/>
</dbReference>
<keyword evidence="2" id="KW-0012">Acyltransferase</keyword>
<dbReference type="InterPro" id="IPR013747">
    <property type="entry name" value="ACP_syn_III_C"/>
</dbReference>
<evidence type="ECO:0000259" key="3">
    <source>
        <dbReference type="Pfam" id="PF08541"/>
    </source>
</evidence>
<dbReference type="AlphaFoldDB" id="A0A370IEQ1"/>
<proteinExistence type="predicted"/>
<dbReference type="PANTHER" id="PTHR34069">
    <property type="entry name" value="3-OXOACYL-[ACYL-CARRIER-PROTEIN] SYNTHASE 3"/>
    <property type="match status" value="1"/>
</dbReference>
<dbReference type="GO" id="GO:0044550">
    <property type="term" value="P:secondary metabolite biosynthetic process"/>
    <property type="evidence" value="ECO:0007669"/>
    <property type="project" value="TreeGrafter"/>
</dbReference>
<evidence type="ECO:0000313" key="6">
    <source>
        <dbReference type="Proteomes" id="UP000254869"/>
    </source>
</evidence>
<keyword evidence="6" id="KW-1185">Reference proteome</keyword>
<organism evidence="5 6">
    <name type="scientific">Nocardia pseudobrasiliensis</name>
    <dbReference type="NCBI Taxonomy" id="45979"/>
    <lineage>
        <taxon>Bacteria</taxon>
        <taxon>Bacillati</taxon>
        <taxon>Actinomycetota</taxon>
        <taxon>Actinomycetes</taxon>
        <taxon>Mycobacteriales</taxon>
        <taxon>Nocardiaceae</taxon>
        <taxon>Nocardia</taxon>
    </lineage>
</organism>
<evidence type="ECO:0000256" key="1">
    <source>
        <dbReference type="ARBA" id="ARBA00022679"/>
    </source>
</evidence>
<evidence type="ECO:0000259" key="4">
    <source>
        <dbReference type="Pfam" id="PF08545"/>
    </source>
</evidence>
<dbReference type="InterPro" id="IPR013751">
    <property type="entry name" value="ACP_syn_III_N"/>
</dbReference>
<feature type="domain" description="Beta-ketoacyl-[acyl-carrier-protein] synthase III C-terminal" evidence="3">
    <location>
        <begin position="240"/>
        <end position="328"/>
    </location>
</feature>
<dbReference type="STRING" id="1210086.GCA_001613105_00442"/>
<dbReference type="CDD" id="cd00830">
    <property type="entry name" value="KAS_III"/>
    <property type="match status" value="1"/>
</dbReference>
<protein>
    <submittedName>
        <fullName evidence="5">3-oxoacyl-[acyl-carrier-protein] synthase-3</fullName>
    </submittedName>
</protein>
<dbReference type="InterPro" id="IPR016039">
    <property type="entry name" value="Thiolase-like"/>
</dbReference>
<sequence>MPKWTLAPVTPLSLYVKTPKRRVTNAELCERLDSTPEWIEERVGIRERRFMDPEVGLAEFSAEAVDKAIALAGLTPGDIDVVISVTSTPDWFFPSFGVTVAGQAGIATTRIVDLTQTACAGAIYALYTAGCLLQEPGLENALIVVADRYSSITDPDDRRIRILFGDAAAAMVVRRCESGGVLGYDLGNQPSGGARLPTPWHLRGDSDSTELPRGPYLHLDGRDVWQAAVTLLPDSLLRALSAAGVKVEDVSGFALHQANVRMLESMTRTLGADPELVPITADTLGNTAAVASLTALHQLAQAGRAKRRDVILMGAIGAGYMWGSVCFELADDLRVGSS</sequence>
<dbReference type="Pfam" id="PF08541">
    <property type="entry name" value="ACP_syn_III_C"/>
    <property type="match status" value="1"/>
</dbReference>
<comment type="caution">
    <text evidence="5">The sequence shown here is derived from an EMBL/GenBank/DDBJ whole genome shotgun (WGS) entry which is preliminary data.</text>
</comment>
<evidence type="ECO:0000256" key="2">
    <source>
        <dbReference type="ARBA" id="ARBA00023315"/>
    </source>
</evidence>
<dbReference type="Proteomes" id="UP000254869">
    <property type="component" value="Unassembled WGS sequence"/>
</dbReference>
<keyword evidence="1" id="KW-0808">Transferase</keyword>
<name>A0A370IEQ1_9NOCA</name>
<dbReference type="Pfam" id="PF08545">
    <property type="entry name" value="ACP_syn_III"/>
    <property type="match status" value="1"/>
</dbReference>
<feature type="domain" description="Beta-ketoacyl-[acyl-carrier-protein] synthase III N-terminal" evidence="4">
    <location>
        <begin position="116"/>
        <end position="189"/>
    </location>
</feature>
<accession>A0A370IEQ1</accession>
<reference evidence="5 6" key="1">
    <citation type="submission" date="2018-07" db="EMBL/GenBank/DDBJ databases">
        <title>Genomic Encyclopedia of Type Strains, Phase IV (KMG-IV): sequencing the most valuable type-strain genomes for metagenomic binning, comparative biology and taxonomic classification.</title>
        <authorList>
            <person name="Goeker M."/>
        </authorList>
    </citation>
    <scope>NUCLEOTIDE SEQUENCE [LARGE SCALE GENOMIC DNA]</scope>
    <source>
        <strain evidence="5 6">DSM 44290</strain>
    </source>
</reference>
<evidence type="ECO:0000313" key="5">
    <source>
        <dbReference type="EMBL" id="RDI69050.1"/>
    </source>
</evidence>
<dbReference type="EMBL" id="QQBC01000001">
    <property type="protein sequence ID" value="RDI69050.1"/>
    <property type="molecule type" value="Genomic_DNA"/>
</dbReference>
<dbReference type="GO" id="GO:0006633">
    <property type="term" value="P:fatty acid biosynthetic process"/>
    <property type="evidence" value="ECO:0007669"/>
    <property type="project" value="InterPro"/>
</dbReference>
<dbReference type="RefSeq" id="WP_067990947.1">
    <property type="nucleotide sequence ID" value="NZ_QQBC01000001.1"/>
</dbReference>